<feature type="compositionally biased region" description="Polar residues" evidence="1">
    <location>
        <begin position="64"/>
        <end position="73"/>
    </location>
</feature>
<reference evidence="2" key="1">
    <citation type="submission" date="2021-05" db="EMBL/GenBank/DDBJ databases">
        <authorList>
            <person name="Alioto T."/>
            <person name="Alioto T."/>
            <person name="Gomez Garrido J."/>
        </authorList>
    </citation>
    <scope>NUCLEOTIDE SEQUENCE</scope>
</reference>
<feature type="region of interest" description="Disordered" evidence="1">
    <location>
        <begin position="62"/>
        <end position="103"/>
    </location>
</feature>
<sequence>MKPSRRSLTGITTKLHDRRTSNFVRYNHAELCWGSDLVVVVVSRVVVTAVIARRNERAIALAKTQPSEPNGITTEERKDRERGEKSATKTDGMEQSMAKQANR</sequence>
<name>A0A8D8B157_CULPI</name>
<evidence type="ECO:0000313" key="2">
    <source>
        <dbReference type="EMBL" id="CAG6467341.1"/>
    </source>
</evidence>
<dbReference type="EMBL" id="HBUE01103861">
    <property type="protein sequence ID" value="CAG6486418.1"/>
    <property type="molecule type" value="Transcribed_RNA"/>
</dbReference>
<dbReference type="EMBL" id="HBUE01312387">
    <property type="protein sequence ID" value="CAG6583860.1"/>
    <property type="molecule type" value="Transcribed_RNA"/>
</dbReference>
<organism evidence="2">
    <name type="scientific">Culex pipiens</name>
    <name type="common">House mosquito</name>
    <dbReference type="NCBI Taxonomy" id="7175"/>
    <lineage>
        <taxon>Eukaryota</taxon>
        <taxon>Metazoa</taxon>
        <taxon>Ecdysozoa</taxon>
        <taxon>Arthropoda</taxon>
        <taxon>Hexapoda</taxon>
        <taxon>Insecta</taxon>
        <taxon>Pterygota</taxon>
        <taxon>Neoptera</taxon>
        <taxon>Endopterygota</taxon>
        <taxon>Diptera</taxon>
        <taxon>Nematocera</taxon>
        <taxon>Culicoidea</taxon>
        <taxon>Culicidae</taxon>
        <taxon>Culicinae</taxon>
        <taxon>Culicini</taxon>
        <taxon>Culex</taxon>
        <taxon>Culex</taxon>
    </lineage>
</organism>
<accession>A0A8D8B157</accession>
<dbReference type="EMBL" id="HBUE01206069">
    <property type="protein sequence ID" value="CAG6531988.1"/>
    <property type="molecule type" value="Transcribed_RNA"/>
</dbReference>
<protein>
    <submittedName>
        <fullName evidence="2">(northern house mosquito) hypothetical protein</fullName>
    </submittedName>
</protein>
<dbReference type="AlphaFoldDB" id="A0A8D8B157"/>
<feature type="compositionally biased region" description="Basic and acidic residues" evidence="1">
    <location>
        <begin position="74"/>
        <end position="92"/>
    </location>
</feature>
<evidence type="ECO:0000256" key="1">
    <source>
        <dbReference type="SAM" id="MobiDB-lite"/>
    </source>
</evidence>
<proteinExistence type="predicted"/>
<dbReference type="EMBL" id="HBUE01058168">
    <property type="protein sequence ID" value="CAG6467341.1"/>
    <property type="molecule type" value="Transcribed_RNA"/>
</dbReference>